<protein>
    <submittedName>
        <fullName evidence="2">Uncharacterized protein</fullName>
    </submittedName>
</protein>
<feature type="region of interest" description="Disordered" evidence="1">
    <location>
        <begin position="30"/>
        <end position="52"/>
    </location>
</feature>
<evidence type="ECO:0000313" key="3">
    <source>
        <dbReference type="Proteomes" id="UP000494249"/>
    </source>
</evidence>
<evidence type="ECO:0000256" key="1">
    <source>
        <dbReference type="SAM" id="MobiDB-lite"/>
    </source>
</evidence>
<accession>A0A6J5CQM8</accession>
<name>A0A6J5CQM8_9BURK</name>
<organism evidence="2 3">
    <name type="scientific">Paraburkholderia phenoliruptrix</name>
    <dbReference type="NCBI Taxonomy" id="252970"/>
    <lineage>
        <taxon>Bacteria</taxon>
        <taxon>Pseudomonadati</taxon>
        <taxon>Pseudomonadota</taxon>
        <taxon>Betaproteobacteria</taxon>
        <taxon>Burkholderiales</taxon>
        <taxon>Burkholderiaceae</taxon>
        <taxon>Paraburkholderia</taxon>
    </lineage>
</organism>
<proteinExistence type="predicted"/>
<dbReference type="AlphaFoldDB" id="A0A6J5CQM8"/>
<dbReference type="EMBL" id="CADIKB010000072">
    <property type="protein sequence ID" value="CAB3741481.1"/>
    <property type="molecule type" value="Genomic_DNA"/>
</dbReference>
<dbReference type="Proteomes" id="UP000494249">
    <property type="component" value="Unassembled WGS sequence"/>
</dbReference>
<dbReference type="RefSeq" id="WP_028359853.1">
    <property type="nucleotide sequence ID" value="NZ_CADFGL010000066.1"/>
</dbReference>
<sequence>MNTTGAEFLVAVAIVTSAAVVQIREHVQPDHGVATSTPHSIDAAPSSCEPSRNGIVPAACEAARDQRPAEHVPLPLPKRVTTQVWV</sequence>
<reference evidence="2 3" key="1">
    <citation type="submission" date="2020-04" db="EMBL/GenBank/DDBJ databases">
        <authorList>
            <person name="De Canck E."/>
        </authorList>
    </citation>
    <scope>NUCLEOTIDE SEQUENCE [LARGE SCALE GENOMIC DNA]</scope>
    <source>
        <strain evidence="2 3">LMG 22037</strain>
    </source>
</reference>
<gene>
    <name evidence="2" type="ORF">LMG22037_06498</name>
</gene>
<evidence type="ECO:0000313" key="2">
    <source>
        <dbReference type="EMBL" id="CAB3741481.1"/>
    </source>
</evidence>